<feature type="coiled-coil region" evidence="1">
    <location>
        <begin position="410"/>
        <end position="591"/>
    </location>
</feature>
<organism evidence="2 3">
    <name type="scientific">Rhynchophorus ferrugineus</name>
    <name type="common">Red palm weevil</name>
    <name type="synonym">Curculio ferrugineus</name>
    <dbReference type="NCBI Taxonomy" id="354439"/>
    <lineage>
        <taxon>Eukaryota</taxon>
        <taxon>Metazoa</taxon>
        <taxon>Ecdysozoa</taxon>
        <taxon>Arthropoda</taxon>
        <taxon>Hexapoda</taxon>
        <taxon>Insecta</taxon>
        <taxon>Pterygota</taxon>
        <taxon>Neoptera</taxon>
        <taxon>Endopterygota</taxon>
        <taxon>Coleoptera</taxon>
        <taxon>Polyphaga</taxon>
        <taxon>Cucujiformia</taxon>
        <taxon>Curculionidae</taxon>
        <taxon>Dryophthorinae</taxon>
        <taxon>Rhynchophorus</taxon>
    </lineage>
</organism>
<feature type="coiled-coil region" evidence="1">
    <location>
        <begin position="701"/>
        <end position="872"/>
    </location>
</feature>
<dbReference type="Proteomes" id="UP000625711">
    <property type="component" value="Unassembled WGS sequence"/>
</dbReference>
<protein>
    <submittedName>
        <fullName evidence="2">Uncharacterized protein</fullName>
    </submittedName>
</protein>
<dbReference type="PANTHER" id="PTHR23159">
    <property type="entry name" value="CENTROSOMAL PROTEIN 2"/>
    <property type="match status" value="1"/>
</dbReference>
<keyword evidence="1" id="KW-0175">Coiled coil</keyword>
<feature type="coiled-coil region" evidence="1">
    <location>
        <begin position="226"/>
        <end position="357"/>
    </location>
</feature>
<keyword evidence="3" id="KW-1185">Reference proteome</keyword>
<evidence type="ECO:0000313" key="2">
    <source>
        <dbReference type="EMBL" id="KAF7281377.1"/>
    </source>
</evidence>
<sequence length="1295" mass="150715">MSTGNKFSHSKPYSQSQSCPIPVGNSLCGETNSLEIMKEFNKLYEDRMQQVDSIAGGDCLQEKIKLQQEWIQNLTQQNEMLVKAVQDLEYEATERVKQLEDKLHKNAQCLCEVMKKYREFDFSVDLLSSPIQKITQLENDKKNLLEFINRIRDNQDWSIDGLFFYNVAPSDLLGPTNKICDKSVVEVCSTEGEEILKTKDRALQELTQKLNYINSFGDVECMVKELQCRREECESLKEAMADMRQALTEEVASKHDQIILLKREMQVIEETCAQAEKQIIFKDDIIKELRKDIKQLKQQFTQDEISKLTTTIEELQQNLEKTKVAQDEEEQAHHSQISNLNNIINGLEHDLKVFKQKAASEQDAKICKICKGKSKVGFLEHTEVQTNLGPKESELSKALNESKLKMTQEIERRDGEIEHLKCKVNELELALNSCEERASNLQEAVSFYSNSLNILESAEKQDNLQIEQQRITISNLQQALVESKQELDRIQKKWQDNLFQENIFETIMKIVENNLERIKSENDHIKKQLQSMYVEHEQLQDLNFCIEVDQCSSLQDVDILEDRLSKYKTMYKEKEVESMEYKDQVKKLSKQKRCYEEIIAYFKHEMVVMAEQLNSLQELLTLSNESAQQESNKIMQAFLEVQTLNEKLSTQLCACEQKAQLENQMNQMHEAKICELQQIIKKKEIDLTTHDQAILNIHQTLNDSLKQNEALQNTIAELNETINNLREDVNKYERENCETRNSTLAFQEQIDCYCDKLEQLRKDLDEKTAQCLKLEMAYNSEKRALKMTQKQLHEKEELQQESVREMMATLEGLKCKLNLTEGNNGKLSQECEALQNQVAKLSRKEAIKDLEIKRYRKIVGELKTTMMELNSELNKNLAQKELKGSCKNTSCNRDLTAEDHPIQDACLNCPCEIEFYQKMIDILKKSVIDLKQQLSDTQTRNEMLDQEIKRRDAQLFEFDKLQTAFQEKLQESDISDQRIAELEQEVDHLRRELDVSTLQLEDVRKTSQEINGSKCVQLACAQEEISNLKSELASVLDKQYKLKNENEFLQSQTTQLHCTITCLLEENKVLKEQADQYLQRLKNLNTDKETLICKNKELLKELKSLQSMSFCMDKQQRLTTDLIKHLETDVEDLRYNKEEICLESKSVIKNVRAWVEEQKMINALVSRREQMFLDTIKKLNGEKEALFKRNPFVKVCPKSQRTDFALKTTCRSPCSLGSQGTPSVYDIESPPASPDMYDWYSSTFKTESDLDSDEDYCVNTLENLTQQMKNSNKMWLKEQRTCTQCKTPKDCSNKK</sequence>
<dbReference type="OrthoDB" id="6350415at2759"/>
<comment type="caution">
    <text evidence="2">The sequence shown here is derived from an EMBL/GenBank/DDBJ whole genome shotgun (WGS) entry which is preliminary data.</text>
</comment>
<dbReference type="EMBL" id="JAACXV010000244">
    <property type="protein sequence ID" value="KAF7281377.1"/>
    <property type="molecule type" value="Genomic_DNA"/>
</dbReference>
<gene>
    <name evidence="2" type="ORF">GWI33_004857</name>
</gene>
<evidence type="ECO:0000256" key="1">
    <source>
        <dbReference type="SAM" id="Coils"/>
    </source>
</evidence>
<name>A0A834ILT4_RHYFE</name>
<proteinExistence type="predicted"/>
<accession>A0A834ILT4</accession>
<feature type="coiled-coil region" evidence="1">
    <location>
        <begin position="913"/>
        <end position="1108"/>
    </location>
</feature>
<dbReference type="PANTHER" id="PTHR23159:SF31">
    <property type="entry name" value="CENTROSOME-ASSOCIATED PROTEIN CEP250 ISOFORM X1"/>
    <property type="match status" value="1"/>
</dbReference>
<evidence type="ECO:0000313" key="3">
    <source>
        <dbReference type="Proteomes" id="UP000625711"/>
    </source>
</evidence>
<reference evidence="2" key="1">
    <citation type="submission" date="2020-08" db="EMBL/GenBank/DDBJ databases">
        <title>Genome sequencing and assembly of the red palm weevil Rhynchophorus ferrugineus.</title>
        <authorList>
            <person name="Dias G.B."/>
            <person name="Bergman C.M."/>
            <person name="Manee M."/>
        </authorList>
    </citation>
    <scope>NUCLEOTIDE SEQUENCE</scope>
    <source>
        <strain evidence="2">AA-2017</strain>
        <tissue evidence="2">Whole larva</tissue>
    </source>
</reference>